<gene>
    <name evidence="1" type="ORF">F0145_01680</name>
</gene>
<dbReference type="Proteomes" id="UP000323426">
    <property type="component" value="Unassembled WGS sequence"/>
</dbReference>
<evidence type="ECO:0000313" key="2">
    <source>
        <dbReference type="Proteomes" id="UP000323426"/>
    </source>
</evidence>
<reference evidence="1 2" key="1">
    <citation type="submission" date="2019-09" db="EMBL/GenBank/DDBJ databases">
        <title>Genome sequence and assembly of Adhaeribacter sp.</title>
        <authorList>
            <person name="Chhetri G."/>
        </authorList>
    </citation>
    <scope>NUCLEOTIDE SEQUENCE [LARGE SCALE GENOMIC DNA]</scope>
    <source>
        <strain evidence="1 2">DK36</strain>
    </source>
</reference>
<sequence>MHLLLLTLSLTFISFFLQTEYTYRVQDLRKLYEKGTKDKATCEKLAHHLKQYKGQDPVVLGFEAGVQGMMAKHAWSPYAKIKHLRTSAQIFEEVINKHPQVAEVRFLRYSLEFFIPRYLNMSEHLDEDKKIFLDQLFRYPNSSIDADVYRSIRGFLLKHPDQLTEQEKKQLYNLKA</sequence>
<accession>A0A5M6DSV3</accession>
<keyword evidence="2" id="KW-1185">Reference proteome</keyword>
<comment type="caution">
    <text evidence="1">The sequence shown here is derived from an EMBL/GenBank/DDBJ whole genome shotgun (WGS) entry which is preliminary data.</text>
</comment>
<evidence type="ECO:0000313" key="1">
    <source>
        <dbReference type="EMBL" id="KAA5549329.1"/>
    </source>
</evidence>
<name>A0A5M6DSV3_9BACT</name>
<organism evidence="1 2">
    <name type="scientific">Adhaeribacter rhizoryzae</name>
    <dbReference type="NCBI Taxonomy" id="2607907"/>
    <lineage>
        <taxon>Bacteria</taxon>
        <taxon>Pseudomonadati</taxon>
        <taxon>Bacteroidota</taxon>
        <taxon>Cytophagia</taxon>
        <taxon>Cytophagales</taxon>
        <taxon>Hymenobacteraceae</taxon>
        <taxon>Adhaeribacter</taxon>
    </lineage>
</organism>
<proteinExistence type="predicted"/>
<dbReference type="EMBL" id="VWSF01000001">
    <property type="protein sequence ID" value="KAA5549329.1"/>
    <property type="molecule type" value="Genomic_DNA"/>
</dbReference>
<dbReference type="RefSeq" id="WP_150086325.1">
    <property type="nucleotide sequence ID" value="NZ_VWSF01000001.1"/>
</dbReference>
<dbReference type="AlphaFoldDB" id="A0A5M6DSV3"/>
<protein>
    <submittedName>
        <fullName evidence="1">Uncharacterized protein</fullName>
    </submittedName>
</protein>